<dbReference type="Pfam" id="PF10646">
    <property type="entry name" value="Germane"/>
    <property type="match status" value="1"/>
</dbReference>
<evidence type="ECO:0000313" key="3">
    <source>
        <dbReference type="Proteomes" id="UP001157125"/>
    </source>
</evidence>
<dbReference type="SMART" id="SM00909">
    <property type="entry name" value="Germane"/>
    <property type="match status" value="1"/>
</dbReference>
<gene>
    <name evidence="2" type="primary">lpqB</name>
    <name evidence="2" type="ORF">GCM10025876_27270</name>
</gene>
<keyword evidence="3" id="KW-1185">Reference proteome</keyword>
<dbReference type="EMBL" id="BSUN01000001">
    <property type="protein sequence ID" value="GMA36523.1"/>
    <property type="molecule type" value="Genomic_DNA"/>
</dbReference>
<dbReference type="InterPro" id="IPR018910">
    <property type="entry name" value="LpqB_C"/>
</dbReference>
<dbReference type="InterPro" id="IPR019606">
    <property type="entry name" value="GerMN"/>
</dbReference>
<proteinExistence type="predicted"/>
<comment type="caution">
    <text evidence="2">The sequence shown here is derived from an EMBL/GenBank/DDBJ whole genome shotgun (WGS) entry which is preliminary data.</text>
</comment>
<dbReference type="InterPro" id="IPR059026">
    <property type="entry name" value="LpqB_N"/>
</dbReference>
<evidence type="ECO:0000259" key="1">
    <source>
        <dbReference type="SMART" id="SM00909"/>
    </source>
</evidence>
<dbReference type="Pfam" id="PF10647">
    <property type="entry name" value="Gmad1"/>
    <property type="match status" value="1"/>
</dbReference>
<dbReference type="Proteomes" id="UP001157125">
    <property type="component" value="Unassembled WGS sequence"/>
</dbReference>
<protein>
    <submittedName>
        <fullName evidence="2">Lipoprotein LpqB</fullName>
    </submittedName>
</protein>
<feature type="domain" description="GerMN" evidence="1">
    <location>
        <begin position="173"/>
        <end position="262"/>
    </location>
</feature>
<name>A0ABQ6IH84_9MICO</name>
<organism evidence="2 3">
    <name type="scientific">Demequina litorisediminis</name>
    <dbReference type="NCBI Taxonomy" id="1849022"/>
    <lineage>
        <taxon>Bacteria</taxon>
        <taxon>Bacillati</taxon>
        <taxon>Actinomycetota</taxon>
        <taxon>Actinomycetes</taxon>
        <taxon>Micrococcales</taxon>
        <taxon>Demequinaceae</taxon>
        <taxon>Demequina</taxon>
    </lineage>
</organism>
<sequence>MQEGDADVDPVEPFEPIVQGPGATDGPAAIVTGFLTAAAGGVASDFTVAREFLTPEAAATWDPSARTLVYDSGAVAPEWDENAGTVTYEVPLAASVDDSGRLTDAADETVERVEFEMEQDDDGQWRIASLADGVVVSEANFTGFFRAVQLVFATPDLTTAAPEPRWLPRVNAATAAARELIEGPSPWLADAVVTGFPATAALAVESVLVEGGVATVDLTAQSAGTPQERALAEEQLTMTLGSLPDVTDVDVRIGGLPIAADDEVELEQPPVPEATAAVLVNDRLGLWDGDDLVVPDGTGAVAADAYGLALSYDGTEAAFVTDGVGVQTTTVLSVGFDAMVPVEQAGDLTAPVDAATVIEGSNLLPPSYDRYGDLWTVERAGGPLLVDTGQGEPLSLGDTWLTGRSVLSLAVSRDGSRIAVLSKAGGQASLEVAAIVRDAEGVPTGIGEPLGVGAGIGSGVDIAWTDALTVAVLGEPVDGTASPLWLASVGGFTTALVTLRNGNTVTARSGESSLVVVGEDGTVEERAGTSWATVLEGVEDVAYAG</sequence>
<reference evidence="3" key="1">
    <citation type="journal article" date="2019" name="Int. J. Syst. Evol. Microbiol.">
        <title>The Global Catalogue of Microorganisms (GCM) 10K type strain sequencing project: providing services to taxonomists for standard genome sequencing and annotation.</title>
        <authorList>
            <consortium name="The Broad Institute Genomics Platform"/>
            <consortium name="The Broad Institute Genome Sequencing Center for Infectious Disease"/>
            <person name="Wu L."/>
            <person name="Ma J."/>
        </authorList>
    </citation>
    <scope>NUCLEOTIDE SEQUENCE [LARGE SCALE GENOMIC DNA]</scope>
    <source>
        <strain evidence="3">NBRC 112299</strain>
    </source>
</reference>
<dbReference type="SUPFAM" id="SSF69322">
    <property type="entry name" value="Tricorn protease domain 2"/>
    <property type="match status" value="1"/>
</dbReference>
<keyword evidence="2" id="KW-0449">Lipoprotein</keyword>
<dbReference type="Pfam" id="PF25976">
    <property type="entry name" value="LpqB_N"/>
    <property type="match status" value="1"/>
</dbReference>
<evidence type="ECO:0000313" key="2">
    <source>
        <dbReference type="EMBL" id="GMA36523.1"/>
    </source>
</evidence>
<accession>A0ABQ6IH84</accession>